<keyword evidence="4 8" id="KW-0548">Nucleotidyltransferase</keyword>
<dbReference type="InterPro" id="IPR007081">
    <property type="entry name" value="RNA_pol_Rpb1_5"/>
</dbReference>
<comment type="subcellular location">
    <subcellularLocation>
        <location evidence="8">Plastid</location>
        <location evidence="8">Chloroplast</location>
    </subcellularLocation>
</comment>
<dbReference type="Gene3D" id="1.10.132.30">
    <property type="match status" value="1"/>
</dbReference>
<comment type="subunit">
    <text evidence="8">In plastids the minimal PEP RNA polymerase catalytic core is composed of four subunits: alpha, beta, beta', and beta''. When a (nuclear-encoded) sigma factor is associated with the core the holoenzyme is formed, which can initiate transcription.</text>
</comment>
<evidence type="ECO:0000256" key="8">
    <source>
        <dbReference type="HAMAP-Rule" id="MF_01324"/>
    </source>
</evidence>
<dbReference type="NCBIfam" id="TIGR02388">
    <property type="entry name" value="rpoC2_cyan"/>
    <property type="match status" value="1"/>
</dbReference>
<dbReference type="PANTHER" id="PTHR19376:SF68">
    <property type="entry name" value="DNA-DIRECTED RNA POLYMERASE SUBUNIT BETA"/>
    <property type="match status" value="1"/>
</dbReference>
<evidence type="ECO:0000256" key="5">
    <source>
        <dbReference type="ARBA" id="ARBA00022723"/>
    </source>
</evidence>
<dbReference type="EMBL" id="MT364368">
    <property type="protein sequence ID" value="UCS09717.1"/>
    <property type="molecule type" value="Genomic_DNA"/>
</dbReference>
<reference evidence="11" key="1">
    <citation type="submission" date="2020-04" db="EMBL/GenBank/DDBJ databases">
        <authorList>
            <person name="Qian X."/>
        </authorList>
    </citation>
    <scope>NUCLEOTIDE SEQUENCE</scope>
</reference>
<name>A0A8K1N1F0_9CHLO</name>
<comment type="similarity">
    <text evidence="8">Belongs to the RNA polymerase beta' chain family. RpoC2 subfamily.</text>
</comment>
<feature type="binding site" evidence="8">
    <location>
        <position position="345"/>
    </location>
    <ligand>
        <name>Zn(2+)</name>
        <dbReference type="ChEBI" id="CHEBI:29105"/>
    </ligand>
</feature>
<accession>A0A8K1N1F0</accession>
<keyword evidence="7 8" id="KW-0804">Transcription</keyword>
<dbReference type="GO" id="GO:0009507">
    <property type="term" value="C:chloroplast"/>
    <property type="evidence" value="ECO:0007669"/>
    <property type="project" value="UniProtKB-SubCell"/>
</dbReference>
<keyword evidence="6 8" id="KW-0862">Zinc</keyword>
<comment type="catalytic activity">
    <reaction evidence="8">
        <text>RNA(n) + a ribonucleoside 5'-triphosphate = RNA(n+1) + diphosphate</text>
        <dbReference type="Rhea" id="RHEA:21248"/>
        <dbReference type="Rhea" id="RHEA-COMP:14527"/>
        <dbReference type="Rhea" id="RHEA-COMP:17342"/>
        <dbReference type="ChEBI" id="CHEBI:33019"/>
        <dbReference type="ChEBI" id="CHEBI:61557"/>
        <dbReference type="ChEBI" id="CHEBI:140395"/>
        <dbReference type="EC" id="2.7.7.6"/>
    </reaction>
</comment>
<protein>
    <recommendedName>
        <fullName evidence="8">DNA-directed RNA polymerase subunit beta''</fullName>
        <ecNumber evidence="8">2.7.7.6</ecNumber>
    </recommendedName>
    <alternativeName>
        <fullName evidence="8">PEP</fullName>
    </alternativeName>
    <alternativeName>
        <fullName evidence="8">Plastid-encoded RNA polymerase subunit beta''</fullName>
        <shortName evidence="8">RNA polymerase subunit beta''</shortName>
    </alternativeName>
</protein>
<comment type="function">
    <text evidence="8">DNA-dependent RNA polymerase catalyzes the transcription of DNA into RNA using the four ribonucleoside triphosphates as substrates.</text>
</comment>
<sequence length="2607" mass="307216">MKILFFMILIKNRNKLKKKNYFIFNQIKKKNSIKLSKIIIPKTLKKNLTNFKLNYYWNQNFDKNRLKNFVFWCFKNYGQNKTIKVLEILKHLGFQYATKAGLSLSIDDLIIPPTKSKLLIDAELTTRTALLQYKNAQITNLERFQKIIETWHITSEKMKDDMIHHFKTTNIFNPLYMMAFSGARGNVSQVRQLVGMRGLMANPQGQILDFPIQSNFREGLTLTEYVISCYGARKGVVDTALRTANAGYLTRRLVDVAQHVIISNFDCGTNRGLIISEMKQGNKLLFSLRQRLLGRVLAQNVKSGNLLIAKKNQEISENLSEIIASIVKKVIIRSPLTCKTTQFICQLCYGWSLAEGKLVGVGETVGIIAAQSIGEPGTQLTMRTFHTGGVFAGELLDQLIAPFDGIIKYNIYIPGNMIRTPQGKIAFLTRIESQFIIQNCSNLNEKKHYTIPPYTILFIRNRETVSKNQLIAQLCSFSPSFKNSSNLIEYKIYSDLEGEIKSTNLKILKKVTEMNDIMHQSIEWGYIWILSGKIYQLPFNSIHIPLKESVQSVFQQKKNFFPIKGDFLTNSSILSEILWINNSENIKLSFEPKTDFYQKFINNNNQYNCMCSNQTKLQWLKKWKKFSEIYSFNSLNKSIKTFNNNEKIDLSTENSLLNISSQNSLLFLTIDKIRYKKLGYFLFFKKNLKNIDFLNLKKNSLKKLKNFTKQNKVIILNLDSTQKDYLNDSIFEDKFFLPMSLESNSFLNQENSLITLPKFFYQKLSNRFFEWFPNQGNSIGSGLIKLSELFIFKNKLKKEISKNNQIRKKQQKNSQIQSKLSHLTFTKKNLLSLNKEFHEIVFHHDSAIHNFPHTSLFFNPFKNENKIKYLNNNYSFILFSFGPLIHCEKQQLSQFHNIDNSEYFDNFSFLLKLSKKKQSIINLKTQFNRTICDPTKQFINNQILKKSKYESKKIFRFISNNMKKDQIIHLKNNKSKLSSLKKYSIGKKLVIHNLNKQNSFINQTKKTSLRKYISVNPIYFFYNKLNSPDFLLKKIFYNKLQLILLLKNYYLFHFTPQVRYDCFFSILSTNYLTKKRTNTFKGISFNFIFSSFFQKVSNIFISFNNTSEIDTNSICMNSIYSYKFFYKKFYYLNWYNIIYKHKIFREVISKNNFNKSKKIRNIKNIKNFHSSFTYYLIKNQFLFTPSFQKQSITQLENIYKKEINNLSESYLHKQKLLFIKPLNNNFLSYLIKKLSLNINKNNDINIIKLVKIDFDKNLFNCTHTLKGIGLINQIKITKKNIENKKIWNKNLKKLSYLQILLNQFINLSNPLFNKKKQKTIFLKNQHTFNCSDIEKKQFQNYTIFHSIYYKKCVPIILMKYKKIEINLNSRSFHNISMCNHFLTRKLSKTDSFKGMCSIIYNKNLLNNQKNHTILKSYLIKLNSLNNIVINSYFKFISFQWLQIQRETSLKKQRMFNQIFFKRLEFSKFINKNLILSNEKTQSNFRDLSLKFSSFKQTENNKKIKLKKNCGNWVSKISEDRLVLYSRFLLFPKEYLNISKKQLSFLFFYQQQKNFLTSFSKRLEIPFYLLLNSNNLSLLHKSLFFNQKISIYNKNFKLKKTITLLTLKNFLNLKKTEHIPLKEGVLSKNNYLQKINKSIFNVLNNFCYNELKLFNNNRQGKYSPLQFNNYYGILKLNKKHQNMNSSKFQSIEQKDSLDNNFFHLSKKSKIFVNKKWKLYKNKKEFIITNQPGWICKPIKNRNIDSDYSNQYNCTYPLHLLNQLLKKHLKLYNQNYINSFKSIPISYKFCQKNLIWVHYTFLKMIELVKNFLKEDYIVDCLNLFRSPTFNCMCSRFISMKTKKDNSEKTNKYCWIINPRSRFLKLRKSNIFFCIKNQTNNTDNIFLIRKGQEFVINNYQNLSYFSKTNLLFLSKKKLSKISENKYQPNTWGKNNGLILKSQYHSIFLNKQKVSQKLISKFPNLETTFEPYFNIPLNKIDILVNRKKNGTLDINKKNITFINNKNNLSSSSVQNNLKINQKIKTDSIVCVINKNSKIFKSQKPLNIFRYFLGFSIPITFDFSFKSSHICWNYFPNYNLSTLKFEKKITSTDFINYLIFKNNIHIQLNWLKKSTNRYNCTHTLKGHIPYIFNCIKMLLRQPCLDWSATQQINLGYQKNLFLAPTKTLLLLSSENSLSINNPIALTKIFSSMKGEILYSLNNKKKNSSFIQPKASEYKITNKFGFHDFLHKSNRSLFLTKSDQISLKFKNDINLNNELDFFKKFNIFKNQKHIRGLKTFQIKSSKQIILIFKILQKIHNNCQFSNQSIKINLGLFIFQGDLLNTFFINNYINNNNIENSITNKKTIKIKKSYMKSIIVNHSGQIIHLNQNKLTLRKGQPIFFSPHCIFHSYNSDFIEQDKPVLSLPYQQLKTGDIVQGIPKIEQLFEARLTFAGKLEYDNLTNILEIIFQTYKNKLTLKLAVRRSIELVQMIIVNSIQRIYRSQGVNISDKHLEIIVKQMTKKVEIIDSGQSGFLIGEHFDLDVVELWNSKLSKIKHVKYKPLILGISKASLQTDSFLSAASFQYTTRILSQSAFFKKRDFLKGLKENIIVGNIIPAGTGYLGNIEDLFETN</sequence>
<evidence type="ECO:0000256" key="4">
    <source>
        <dbReference type="ARBA" id="ARBA00022695"/>
    </source>
</evidence>
<keyword evidence="11" id="KW-0150">Chloroplast</keyword>
<reference evidence="11" key="2">
    <citation type="journal article" date="2021" name="Res Sq">
        <title>Chloroplast Genomes of Five Oedogonium Species: Genome Structure, Phylogenetic Analysis and Adaptive Evolution.</title>
        <authorList>
            <person name="qian x."/>
            <person name="Hu Y."/>
            <person name="Lv W."/>
            <person name="Wang Q."/>
            <person name="Liu G."/>
            <person name="Hu Z."/>
        </authorList>
    </citation>
    <scope>NUCLEOTIDE SEQUENCE</scope>
</reference>
<evidence type="ECO:0000259" key="10">
    <source>
        <dbReference type="Pfam" id="PF05000"/>
    </source>
</evidence>
<feature type="domain" description="RNA polymerase Rpb1" evidence="9">
    <location>
        <begin position="219"/>
        <end position="2509"/>
    </location>
</feature>
<geneLocation type="chloroplast" evidence="11"/>
<feature type="binding site" evidence="8">
    <location>
        <position position="338"/>
    </location>
    <ligand>
        <name>Zn(2+)</name>
        <dbReference type="ChEBI" id="CHEBI:29105"/>
    </ligand>
</feature>
<dbReference type="PANTHER" id="PTHR19376">
    <property type="entry name" value="DNA-DIRECTED RNA POLYMERASE"/>
    <property type="match status" value="1"/>
</dbReference>
<dbReference type="GO" id="GO:0003899">
    <property type="term" value="F:DNA-directed RNA polymerase activity"/>
    <property type="evidence" value="ECO:0007669"/>
    <property type="project" value="UniProtKB-UniRule"/>
</dbReference>
<dbReference type="SUPFAM" id="SSF64484">
    <property type="entry name" value="beta and beta-prime subunits of DNA dependent RNA-polymerase"/>
    <property type="match status" value="2"/>
</dbReference>
<evidence type="ECO:0000256" key="7">
    <source>
        <dbReference type="ARBA" id="ARBA00023163"/>
    </source>
</evidence>
<dbReference type="Gene3D" id="1.10.1790.20">
    <property type="match status" value="1"/>
</dbReference>
<dbReference type="EC" id="2.7.7.6" evidence="8"/>
<dbReference type="GO" id="GO:0003677">
    <property type="term" value="F:DNA binding"/>
    <property type="evidence" value="ECO:0007669"/>
    <property type="project" value="UniProtKB-UniRule"/>
</dbReference>
<dbReference type="HAMAP" id="MF_01324">
    <property type="entry name" value="RNApol_bact_RpoC2"/>
    <property type="match status" value="1"/>
</dbReference>
<dbReference type="InterPro" id="IPR012756">
    <property type="entry name" value="DNA-dir_RpoC2_beta_pp"/>
</dbReference>
<keyword evidence="5 8" id="KW-0479">Metal-binding</keyword>
<dbReference type="Pfam" id="PF05000">
    <property type="entry name" value="RNA_pol_Rpb1_4"/>
    <property type="match status" value="1"/>
</dbReference>
<comment type="cofactor">
    <cofactor evidence="8">
        <name>Zn(2+)</name>
        <dbReference type="ChEBI" id="CHEBI:29105"/>
    </cofactor>
    <text evidence="8">Binds 1 Zn(2+) ion per subunit.</text>
</comment>
<evidence type="ECO:0000256" key="3">
    <source>
        <dbReference type="ARBA" id="ARBA00022679"/>
    </source>
</evidence>
<dbReference type="GO" id="GO:0008270">
    <property type="term" value="F:zinc ion binding"/>
    <property type="evidence" value="ECO:0007669"/>
    <property type="project" value="UniProtKB-UniRule"/>
</dbReference>
<organism evidence="11">
    <name type="scientific">Oedocladium prescottii</name>
    <dbReference type="NCBI Taxonomy" id="337949"/>
    <lineage>
        <taxon>Eukaryota</taxon>
        <taxon>Viridiplantae</taxon>
        <taxon>Chlorophyta</taxon>
        <taxon>core chlorophytes</taxon>
        <taxon>Chlorophyceae</taxon>
        <taxon>OCC clade</taxon>
        <taxon>Oedogoniales</taxon>
        <taxon>Oedogoniaceae</taxon>
        <taxon>Oedocladium</taxon>
    </lineage>
</organism>
<dbReference type="Pfam" id="PF04998">
    <property type="entry name" value="RNA_pol_Rpb1_5"/>
    <property type="match status" value="1"/>
</dbReference>
<dbReference type="Gene3D" id="1.10.274.100">
    <property type="entry name" value="RNA polymerase Rpb1, domain 3"/>
    <property type="match status" value="1"/>
</dbReference>
<feature type="binding site" evidence="8">
    <location>
        <position position="267"/>
    </location>
    <ligand>
        <name>Zn(2+)</name>
        <dbReference type="ChEBI" id="CHEBI:29105"/>
    </ligand>
</feature>
<dbReference type="InterPro" id="IPR045867">
    <property type="entry name" value="DNA-dir_RpoC_beta_prime"/>
</dbReference>
<feature type="binding site" evidence="8">
    <location>
        <position position="348"/>
    </location>
    <ligand>
        <name>Zn(2+)</name>
        <dbReference type="ChEBI" id="CHEBI:29105"/>
    </ligand>
</feature>
<proteinExistence type="inferred from homology"/>
<dbReference type="CDD" id="cd02655">
    <property type="entry name" value="RNAP_beta'_C"/>
    <property type="match status" value="1"/>
</dbReference>
<dbReference type="InterPro" id="IPR042102">
    <property type="entry name" value="RNA_pol_Rpb1_3_sf"/>
</dbReference>
<keyword evidence="2 11" id="KW-0934">Plastid</keyword>
<keyword evidence="1 8" id="KW-0240">DNA-directed RNA polymerase</keyword>
<evidence type="ECO:0000256" key="6">
    <source>
        <dbReference type="ARBA" id="ARBA00022833"/>
    </source>
</evidence>
<dbReference type="InterPro" id="IPR038120">
    <property type="entry name" value="Rpb1_funnel_sf"/>
</dbReference>
<keyword evidence="3 8" id="KW-0808">Transferase</keyword>
<feature type="domain" description="RNA polymerase Rpb1" evidence="10">
    <location>
        <begin position="138"/>
        <end position="210"/>
    </location>
</feature>
<evidence type="ECO:0000259" key="9">
    <source>
        <dbReference type="Pfam" id="PF04998"/>
    </source>
</evidence>
<gene>
    <name evidence="8 11" type="primary">rpoC2</name>
</gene>
<evidence type="ECO:0000313" key="11">
    <source>
        <dbReference type="EMBL" id="UCS09717.1"/>
    </source>
</evidence>
<evidence type="ECO:0000256" key="2">
    <source>
        <dbReference type="ARBA" id="ARBA00022640"/>
    </source>
</evidence>
<dbReference type="GO" id="GO:0000428">
    <property type="term" value="C:DNA-directed RNA polymerase complex"/>
    <property type="evidence" value="ECO:0007669"/>
    <property type="project" value="UniProtKB-KW"/>
</dbReference>
<dbReference type="Gene3D" id="1.10.150.390">
    <property type="match status" value="1"/>
</dbReference>
<evidence type="ECO:0000256" key="1">
    <source>
        <dbReference type="ARBA" id="ARBA00022478"/>
    </source>
</evidence>
<dbReference type="GO" id="GO:0006351">
    <property type="term" value="P:DNA-templated transcription"/>
    <property type="evidence" value="ECO:0007669"/>
    <property type="project" value="UniProtKB-UniRule"/>
</dbReference>
<dbReference type="InterPro" id="IPR007083">
    <property type="entry name" value="RNA_pol_Rpb1_4"/>
</dbReference>